<evidence type="ECO:0000256" key="12">
    <source>
        <dbReference type="ARBA" id="ARBA00030681"/>
    </source>
</evidence>
<dbReference type="Pfam" id="PF00795">
    <property type="entry name" value="CN_hydrolase"/>
    <property type="match status" value="1"/>
</dbReference>
<evidence type="ECO:0000256" key="10">
    <source>
        <dbReference type="ARBA" id="ARBA00023186"/>
    </source>
</evidence>
<dbReference type="STRING" id="145388.A0A0D2MYD6"/>
<evidence type="ECO:0000259" key="16">
    <source>
        <dbReference type="PROSITE" id="PS50263"/>
    </source>
</evidence>
<dbReference type="Pfam" id="PF02540">
    <property type="entry name" value="NAD_synthase"/>
    <property type="match status" value="1"/>
</dbReference>
<dbReference type="FunFam" id="3.60.110.10:FF:000003">
    <property type="entry name" value="Glutamine-dependent NAD(+) synthetase"/>
    <property type="match status" value="1"/>
</dbReference>
<evidence type="ECO:0000256" key="2">
    <source>
        <dbReference type="ARBA" id="ARBA00007145"/>
    </source>
</evidence>
<dbReference type="PANTHER" id="PTHR23090:SF9">
    <property type="entry name" value="GLUTAMINE-DEPENDENT NAD(+) SYNTHETASE"/>
    <property type="match status" value="1"/>
</dbReference>
<evidence type="ECO:0000256" key="1">
    <source>
        <dbReference type="ARBA" id="ARBA00005188"/>
    </source>
</evidence>
<evidence type="ECO:0000256" key="9">
    <source>
        <dbReference type="ARBA" id="ARBA00023027"/>
    </source>
</evidence>
<dbReference type="InterPro" id="IPR003694">
    <property type="entry name" value="NAD_synthase"/>
</dbReference>
<dbReference type="GO" id="GO:0005737">
    <property type="term" value="C:cytoplasm"/>
    <property type="evidence" value="ECO:0007669"/>
    <property type="project" value="InterPro"/>
</dbReference>
<dbReference type="InterPro" id="IPR036526">
    <property type="entry name" value="C-N_Hydrolase_sf"/>
</dbReference>
<dbReference type="EC" id="6.3.5.1" evidence="3"/>
<dbReference type="InterPro" id="IPR003010">
    <property type="entry name" value="C-N_Hydrolase"/>
</dbReference>
<dbReference type="SUPFAM" id="SSF52402">
    <property type="entry name" value="Adenine nucleotide alpha hydrolases-like"/>
    <property type="match status" value="1"/>
</dbReference>
<evidence type="ECO:0000256" key="13">
    <source>
        <dbReference type="ARBA" id="ARBA00031075"/>
    </source>
</evidence>
<dbReference type="HAMAP" id="MF_02090">
    <property type="entry name" value="NadE_glutamine_dep"/>
    <property type="match status" value="1"/>
</dbReference>
<dbReference type="UniPathway" id="UPA00253">
    <property type="reaction ID" value="UER00334"/>
</dbReference>
<evidence type="ECO:0000256" key="6">
    <source>
        <dbReference type="ARBA" id="ARBA00022598"/>
    </source>
</evidence>
<dbReference type="InterPro" id="IPR022310">
    <property type="entry name" value="NAD/GMP_synthase"/>
</dbReference>
<dbReference type="GO" id="GO:0015977">
    <property type="term" value="P:carbon fixation"/>
    <property type="evidence" value="ECO:0007669"/>
    <property type="project" value="UniProtKB-KW"/>
</dbReference>
<dbReference type="GO" id="GO:0009435">
    <property type="term" value="P:NAD+ biosynthetic process"/>
    <property type="evidence" value="ECO:0007669"/>
    <property type="project" value="UniProtKB-UniPathway"/>
</dbReference>
<evidence type="ECO:0000256" key="11">
    <source>
        <dbReference type="ARBA" id="ARBA00023300"/>
    </source>
</evidence>
<dbReference type="Gene3D" id="1.10.1200.210">
    <property type="entry name" value="Chaperonin-like RbcX"/>
    <property type="match status" value="1"/>
</dbReference>
<feature type="region of interest" description="Disordered" evidence="15">
    <location>
        <begin position="866"/>
        <end position="897"/>
    </location>
</feature>
<dbReference type="Gene3D" id="3.60.110.10">
    <property type="entry name" value="Carbon-nitrogen hydrolase"/>
    <property type="match status" value="1"/>
</dbReference>
<dbReference type="Gene3D" id="3.40.50.620">
    <property type="entry name" value="HUPs"/>
    <property type="match status" value="2"/>
</dbReference>
<keyword evidence="5" id="KW-0602">Photosynthesis</keyword>
<dbReference type="AlphaFoldDB" id="A0A0D2MYD6"/>
<comment type="catalytic activity">
    <reaction evidence="14">
        <text>deamido-NAD(+) + L-glutamine + ATP + H2O = L-glutamate + AMP + diphosphate + NAD(+) + H(+)</text>
        <dbReference type="Rhea" id="RHEA:24384"/>
        <dbReference type="ChEBI" id="CHEBI:15377"/>
        <dbReference type="ChEBI" id="CHEBI:15378"/>
        <dbReference type="ChEBI" id="CHEBI:29985"/>
        <dbReference type="ChEBI" id="CHEBI:30616"/>
        <dbReference type="ChEBI" id="CHEBI:33019"/>
        <dbReference type="ChEBI" id="CHEBI:57540"/>
        <dbReference type="ChEBI" id="CHEBI:58359"/>
        <dbReference type="ChEBI" id="CHEBI:58437"/>
        <dbReference type="ChEBI" id="CHEBI:456215"/>
        <dbReference type="EC" id="6.3.5.1"/>
    </reaction>
</comment>
<dbReference type="CDD" id="cd07570">
    <property type="entry name" value="GAT_Gln-NAD-synth"/>
    <property type="match status" value="1"/>
</dbReference>
<keyword evidence="6 17" id="KW-0436">Ligase</keyword>
<evidence type="ECO:0000256" key="5">
    <source>
        <dbReference type="ARBA" id="ARBA00022531"/>
    </source>
</evidence>
<dbReference type="GO" id="GO:0004359">
    <property type="term" value="F:glutaminase activity"/>
    <property type="evidence" value="ECO:0007669"/>
    <property type="project" value="InterPro"/>
</dbReference>
<evidence type="ECO:0000256" key="15">
    <source>
        <dbReference type="SAM" id="MobiDB-lite"/>
    </source>
</evidence>
<dbReference type="OrthoDB" id="2020662at2759"/>
<sequence>MRRRVATLATCNLNQWAMDFDGNLRRIIESIERARAAGATYRVGPELEVPGYGCEDHFLELDTVEHSWEALTEILRGGHTKGLLCDVGMPVVHRGVLYNCRVFMLDGRILLIRPKLHLANDGNYREPRYFSTWKHKGVLEDHLLPPDVRTITGQTMCPFGDGALRLSDALLAAETCEELFTPQAPHISLALAGVEIISNGSGSHHQLRKLDTRLDLINSATAKAGGVYLYANQQGCDGGRLYYDGCACVAVNGQLVAQGSQFSLSDVEVVTAVVDLDEVVSYRVAISSLREQASAIAAPALVEVPFELCTGKPGREAQVSLPMEPRYHLPEEEIALGPAAWLWDYLRRCGAAGFLLPLSGGADSSATAAIVGSMCQLVVKAVAAGDALVLADARRIGKYGDAETVTDPQELASRLFTTVYMGSANSSKETRDRSALLASQVGSYHMDVSIDSIVASLLTLFTTVTGKMPRFRADGGSPPENLALQNIQARLRMVLAFLLAQLSPWARGRSGWLLVLGSANVDEALRGYLTKYDCSAADINPIGGISKAGPRRLAALQPARRPCPSTSACLSAWFLTAKPAGCCCTLRSQGDLKRFLRWGATHLGYAALASVEAAPPTAELEPIREGTAPQTDEVDMGMTYDDLGVYGRLRKMARCGPVKTFFRFYAINRHKATVLTPSYHAESYSPDDNRFDHRQFLYNVVWTWQFRRIDELAVAALGSTGGAPPAAAAAAGKSDGGGPIPEASSLFEDDSTQVVIRCLTARAVQKVLLSLQEVDGWAARWLNTFCATHPPLDGDKFISELMLEAPAALVDPYSGQTHMVNPTQLASGVLAVRKELAGHVAKQLPGAVQAGSVGVLRRHLEEHTYVSGNAGNDAPRTSYRNNRRQQRTGSKWQEAAN</sequence>
<proteinExistence type="inferred from homology"/>
<accession>A0A0D2MYD6</accession>
<keyword evidence="9" id="KW-0520">NAD</keyword>
<dbReference type="InterPro" id="IPR014729">
    <property type="entry name" value="Rossmann-like_a/b/a_fold"/>
</dbReference>
<protein>
    <recommendedName>
        <fullName evidence="4">Glutamine-dependent NAD(+) synthetase</fullName>
        <ecNumber evidence="3">6.3.5.1</ecNumber>
    </recommendedName>
    <alternativeName>
        <fullName evidence="12">NAD(+) synthase [glutamine-hydrolyzing]</fullName>
    </alternativeName>
    <alternativeName>
        <fullName evidence="13">NAD(+) synthetase</fullName>
    </alternativeName>
</protein>
<feature type="domain" description="CN hydrolase" evidence="16">
    <location>
        <begin position="6"/>
        <end position="276"/>
    </location>
</feature>
<feature type="compositionally biased region" description="Polar residues" evidence="15">
    <location>
        <begin position="887"/>
        <end position="897"/>
    </location>
</feature>
<dbReference type="GO" id="GO:0110102">
    <property type="term" value="P:ribulose bisphosphate carboxylase complex assembly"/>
    <property type="evidence" value="ECO:0007669"/>
    <property type="project" value="InterPro"/>
</dbReference>
<comment type="pathway">
    <text evidence="1">Cofactor biosynthesis; NAD(+) biosynthesis; NAD(+) from deamido-NAD(+) (L-Gln route): step 1/1.</text>
</comment>
<dbReference type="GO" id="GO:0015979">
    <property type="term" value="P:photosynthesis"/>
    <property type="evidence" value="ECO:0007669"/>
    <property type="project" value="UniProtKB-KW"/>
</dbReference>
<dbReference type="InterPro" id="IPR038052">
    <property type="entry name" value="Chaperonin_RbcX_sf"/>
</dbReference>
<evidence type="ECO:0000256" key="7">
    <source>
        <dbReference type="ARBA" id="ARBA00022741"/>
    </source>
</evidence>
<dbReference type="Pfam" id="PF02341">
    <property type="entry name" value="RbcX"/>
    <property type="match status" value="1"/>
</dbReference>
<dbReference type="FunFam" id="3.40.50.620:FF:000036">
    <property type="entry name" value="Glutamine-dependent NAD(+) synthetase"/>
    <property type="match status" value="1"/>
</dbReference>
<dbReference type="SUPFAM" id="SSF56317">
    <property type="entry name" value="Carbon-nitrogen hydrolase"/>
    <property type="match status" value="1"/>
</dbReference>
<evidence type="ECO:0000313" key="18">
    <source>
        <dbReference type="Proteomes" id="UP000054498"/>
    </source>
</evidence>
<evidence type="ECO:0000256" key="4">
    <source>
        <dbReference type="ARBA" id="ARBA00017309"/>
    </source>
</evidence>
<gene>
    <name evidence="17" type="ORF">MNEG_0452</name>
</gene>
<evidence type="ECO:0000256" key="14">
    <source>
        <dbReference type="ARBA" id="ARBA00052340"/>
    </source>
</evidence>
<comment type="similarity">
    <text evidence="2">In the C-terminal section; belongs to the NAD synthetase family.</text>
</comment>
<dbReference type="KEGG" id="mng:MNEG_0452"/>
<name>A0A0D2MYD6_9CHLO</name>
<dbReference type="GeneID" id="25726570"/>
<evidence type="ECO:0000313" key="17">
    <source>
        <dbReference type="EMBL" id="KIZ07500.1"/>
    </source>
</evidence>
<dbReference type="GO" id="GO:0005524">
    <property type="term" value="F:ATP binding"/>
    <property type="evidence" value="ECO:0007669"/>
    <property type="project" value="UniProtKB-KW"/>
</dbReference>
<dbReference type="PROSITE" id="PS50263">
    <property type="entry name" value="CN_HYDROLASE"/>
    <property type="match status" value="1"/>
</dbReference>
<dbReference type="RefSeq" id="XP_013906519.1">
    <property type="nucleotide sequence ID" value="XM_014051065.1"/>
</dbReference>
<dbReference type="PANTHER" id="PTHR23090">
    <property type="entry name" value="NH 3 /GLUTAMINE-DEPENDENT NAD + SYNTHETASE"/>
    <property type="match status" value="1"/>
</dbReference>
<organism evidence="17 18">
    <name type="scientific">Monoraphidium neglectum</name>
    <dbReference type="NCBI Taxonomy" id="145388"/>
    <lineage>
        <taxon>Eukaryota</taxon>
        <taxon>Viridiplantae</taxon>
        <taxon>Chlorophyta</taxon>
        <taxon>core chlorophytes</taxon>
        <taxon>Chlorophyceae</taxon>
        <taxon>CS clade</taxon>
        <taxon>Sphaeropleales</taxon>
        <taxon>Selenastraceae</taxon>
        <taxon>Monoraphidium</taxon>
    </lineage>
</organism>
<keyword evidence="8" id="KW-0067">ATP-binding</keyword>
<dbReference type="GO" id="GO:0003952">
    <property type="term" value="F:NAD+ synthase (glutamine-hydrolyzing) activity"/>
    <property type="evidence" value="ECO:0007669"/>
    <property type="project" value="UniProtKB-EC"/>
</dbReference>
<dbReference type="EMBL" id="KK100255">
    <property type="protein sequence ID" value="KIZ07500.1"/>
    <property type="molecule type" value="Genomic_DNA"/>
</dbReference>
<dbReference type="SUPFAM" id="SSF158615">
    <property type="entry name" value="RbcX-like"/>
    <property type="match status" value="1"/>
</dbReference>
<keyword evidence="18" id="KW-1185">Reference proteome</keyword>
<dbReference type="Proteomes" id="UP000054498">
    <property type="component" value="Unassembled WGS sequence"/>
</dbReference>
<dbReference type="CDD" id="cd00553">
    <property type="entry name" value="NAD_synthase"/>
    <property type="match status" value="1"/>
</dbReference>
<dbReference type="InterPro" id="IPR003435">
    <property type="entry name" value="Chaperonin_RcbX"/>
</dbReference>
<dbReference type="InterPro" id="IPR014445">
    <property type="entry name" value="Gln-dep_NAD_synthase"/>
</dbReference>
<keyword evidence="10" id="KW-0143">Chaperone</keyword>
<dbReference type="GO" id="GO:0044183">
    <property type="term" value="F:protein folding chaperone"/>
    <property type="evidence" value="ECO:0007669"/>
    <property type="project" value="InterPro"/>
</dbReference>
<keyword evidence="11" id="KW-0120">Carbon dioxide fixation</keyword>
<keyword evidence="7" id="KW-0547">Nucleotide-binding</keyword>
<reference evidence="17 18" key="1">
    <citation type="journal article" date="2013" name="BMC Genomics">
        <title>Reconstruction of the lipid metabolism for the microalga Monoraphidium neglectum from its genome sequence reveals characteristics suitable for biofuel production.</title>
        <authorList>
            <person name="Bogen C."/>
            <person name="Al-Dilaimi A."/>
            <person name="Albersmeier A."/>
            <person name="Wichmann J."/>
            <person name="Grundmann M."/>
            <person name="Rupp O."/>
            <person name="Lauersen K.J."/>
            <person name="Blifernez-Klassen O."/>
            <person name="Kalinowski J."/>
            <person name="Goesmann A."/>
            <person name="Mussgnug J.H."/>
            <person name="Kruse O."/>
        </authorList>
    </citation>
    <scope>NUCLEOTIDE SEQUENCE [LARGE SCALE GENOMIC DNA]</scope>
    <source>
        <strain evidence="17 18">SAG 48.87</strain>
    </source>
</reference>
<evidence type="ECO:0000256" key="3">
    <source>
        <dbReference type="ARBA" id="ARBA00012743"/>
    </source>
</evidence>
<evidence type="ECO:0000256" key="8">
    <source>
        <dbReference type="ARBA" id="ARBA00022840"/>
    </source>
</evidence>